<dbReference type="RefSeq" id="WP_018647516.1">
    <property type="nucleotide sequence ID" value="NZ_VLLA01000022.1"/>
</dbReference>
<dbReference type="Gene3D" id="3.40.50.2300">
    <property type="match status" value="1"/>
</dbReference>
<keyword evidence="15" id="KW-1185">Reference proteome</keyword>
<evidence type="ECO:0000256" key="10">
    <source>
        <dbReference type="SAM" id="Phobius"/>
    </source>
</evidence>
<dbReference type="GO" id="GO:0000155">
    <property type="term" value="F:phosphorelay sensor kinase activity"/>
    <property type="evidence" value="ECO:0007669"/>
    <property type="project" value="InterPro"/>
</dbReference>
<keyword evidence="4" id="KW-0808">Transferase</keyword>
<dbReference type="PRINTS" id="PR00344">
    <property type="entry name" value="BCTRLSENSOR"/>
</dbReference>
<protein>
    <recommendedName>
        <fullName evidence="2">histidine kinase</fullName>
        <ecNumber evidence="2">2.7.13.3</ecNumber>
    </recommendedName>
</protein>
<dbReference type="PROSITE" id="PS50109">
    <property type="entry name" value="HIS_KIN"/>
    <property type="match status" value="1"/>
</dbReference>
<dbReference type="SMART" id="SM00387">
    <property type="entry name" value="HATPase_c"/>
    <property type="match status" value="1"/>
</dbReference>
<dbReference type="InterPro" id="IPR036097">
    <property type="entry name" value="HisK_dim/P_sf"/>
</dbReference>
<dbReference type="SUPFAM" id="SSF52172">
    <property type="entry name" value="CheY-like"/>
    <property type="match status" value="1"/>
</dbReference>
<keyword evidence="10" id="KW-1133">Transmembrane helix</keyword>
<comment type="catalytic activity">
    <reaction evidence="1">
        <text>ATP + protein L-histidine = ADP + protein N-phospho-L-histidine.</text>
        <dbReference type="EC" id="2.7.13.3"/>
    </reaction>
</comment>
<sequence length="752" mass="81139">MIPTQRVILGAGLAILLIITAASIALDVKSRSEAAWVNHTVQVQKKISDLRVLLRRAESAARGYELYRNPGFKDEFEAVHAQIAPALADLKRGVRDNPDQVALLEGTEPLALRRVEIAAEAMRLRAMNDQAGISALNSKAEGRGLMDTVMANLDQLSADEERLLAARSQDSRRTGIVLLGIDVAGALVILLLVVMVMRASQRTQFALKSTLLETTAAKEQLEAAVAERTEHLVVAHDELRLSVNVLQSTFRSMAEAVLVIDAEGNVLLSNPAAERMLLHRTGMNLGNLRALSDVFHGDGVTPMKAKELPSARVLSGEEFEDLEMIVRPHSGNQIRHLMISGRPMLDGQGDISGAVLVYHDATTSRETERQLHQSQKLDAIGKLTGGVAHDFNNMLTVISGNTETLVASLKQQPELQRVARLIDDAAERCAELIQHLLAFARRQPLQPRNVEINAAIADIAKLLRPTLGEQIQIETVLEQGPMTAHIDPSRLTNAVLNMAINARDAMPNGGKLLLETHRVVLDEAYAQANAEVRPGPYVMLAVSDTGTGMSADTQQMAFEPFFTTKEVGKGSGLGLSMVYGFVKQSGGHIKIYSEEGHGTTIKLYLPPGEGAPDAAANVAPQAEGGAETIFVVEDDALVRNFVTAQLQSLGYKTVAAPDSRAALELIEGGQAFDLLFTDVVIPGGISGRELAEKVAKLRPGLKVLYTSGYTDNAIVHHGKLDDGVLLLTKPYRRNQLAEMIRKALNGGGMAAS</sequence>
<dbReference type="Pfam" id="PF02518">
    <property type="entry name" value="HATPase_c"/>
    <property type="match status" value="1"/>
</dbReference>
<dbReference type="Pfam" id="PF05227">
    <property type="entry name" value="CHASE3"/>
    <property type="match status" value="1"/>
</dbReference>
<dbReference type="Proteomes" id="UP000316291">
    <property type="component" value="Unassembled WGS sequence"/>
</dbReference>
<dbReference type="InterPro" id="IPR011006">
    <property type="entry name" value="CheY-like_superfamily"/>
</dbReference>
<dbReference type="PANTHER" id="PTHR43065:SF49">
    <property type="entry name" value="HISTIDINE KINASE"/>
    <property type="match status" value="1"/>
</dbReference>
<feature type="domain" description="Histidine kinase" evidence="11">
    <location>
        <begin position="386"/>
        <end position="609"/>
    </location>
</feature>
<dbReference type="Gene3D" id="3.30.565.10">
    <property type="entry name" value="Histidine kinase-like ATPase, C-terminal domain"/>
    <property type="match status" value="1"/>
</dbReference>
<dbReference type="EC" id="2.7.13.3" evidence="2"/>
<feature type="transmembrane region" description="Helical" evidence="10">
    <location>
        <begin position="6"/>
        <end position="26"/>
    </location>
</feature>
<gene>
    <name evidence="14" type="ORF">IQ16_06776</name>
</gene>
<dbReference type="InterPro" id="IPR001789">
    <property type="entry name" value="Sig_transdc_resp-reg_receiver"/>
</dbReference>
<dbReference type="CDD" id="cd16919">
    <property type="entry name" value="HATPase_CckA-like"/>
    <property type="match status" value="1"/>
</dbReference>
<dbReference type="CDD" id="cd00130">
    <property type="entry name" value="PAS"/>
    <property type="match status" value="1"/>
</dbReference>
<dbReference type="InterPro" id="IPR035965">
    <property type="entry name" value="PAS-like_dom_sf"/>
</dbReference>
<dbReference type="OrthoDB" id="9796100at2"/>
<evidence type="ECO:0000313" key="14">
    <source>
        <dbReference type="EMBL" id="TWI62449.1"/>
    </source>
</evidence>
<dbReference type="InterPro" id="IPR000014">
    <property type="entry name" value="PAS"/>
</dbReference>
<dbReference type="Pfam" id="PF00989">
    <property type="entry name" value="PAS"/>
    <property type="match status" value="1"/>
</dbReference>
<evidence type="ECO:0000256" key="1">
    <source>
        <dbReference type="ARBA" id="ARBA00000085"/>
    </source>
</evidence>
<dbReference type="AlphaFoldDB" id="A0A562R049"/>
<dbReference type="InterPro" id="IPR003594">
    <property type="entry name" value="HATPase_dom"/>
</dbReference>
<dbReference type="SMART" id="SM00448">
    <property type="entry name" value="REC"/>
    <property type="match status" value="1"/>
</dbReference>
<keyword evidence="7" id="KW-0067">ATP-binding</keyword>
<feature type="transmembrane region" description="Helical" evidence="10">
    <location>
        <begin position="176"/>
        <end position="197"/>
    </location>
</feature>
<keyword evidence="5" id="KW-0547">Nucleotide-binding</keyword>
<dbReference type="Gene3D" id="1.10.287.130">
    <property type="match status" value="1"/>
</dbReference>
<dbReference type="Gene3D" id="3.30.450.20">
    <property type="entry name" value="PAS domain"/>
    <property type="match status" value="1"/>
</dbReference>
<dbReference type="InterPro" id="IPR004358">
    <property type="entry name" value="Sig_transdc_His_kin-like_C"/>
</dbReference>
<evidence type="ECO:0000259" key="12">
    <source>
        <dbReference type="PROSITE" id="PS50110"/>
    </source>
</evidence>
<dbReference type="CDD" id="cd00082">
    <property type="entry name" value="HisKA"/>
    <property type="match status" value="1"/>
</dbReference>
<dbReference type="Pfam" id="PF00072">
    <property type="entry name" value="Response_reg"/>
    <property type="match status" value="1"/>
</dbReference>
<accession>A0A562R049</accession>
<comment type="caution">
    <text evidence="14">The sequence shown here is derived from an EMBL/GenBank/DDBJ whole genome shotgun (WGS) entry which is preliminary data.</text>
</comment>
<evidence type="ECO:0000256" key="2">
    <source>
        <dbReference type="ARBA" id="ARBA00012438"/>
    </source>
</evidence>
<keyword evidence="10" id="KW-0472">Membrane</keyword>
<dbReference type="NCBIfam" id="TIGR00229">
    <property type="entry name" value="sensory_box"/>
    <property type="match status" value="1"/>
</dbReference>
<feature type="domain" description="PAC" evidence="13">
    <location>
        <begin position="320"/>
        <end position="373"/>
    </location>
</feature>
<evidence type="ECO:0000256" key="7">
    <source>
        <dbReference type="ARBA" id="ARBA00022840"/>
    </source>
</evidence>
<feature type="modified residue" description="4-aspartylphosphate" evidence="9">
    <location>
        <position position="678"/>
    </location>
</feature>
<name>A0A562R049_9BRAD</name>
<keyword evidence="8" id="KW-0902">Two-component regulatory system</keyword>
<dbReference type="GO" id="GO:0005524">
    <property type="term" value="F:ATP binding"/>
    <property type="evidence" value="ECO:0007669"/>
    <property type="project" value="UniProtKB-KW"/>
</dbReference>
<organism evidence="14 15">
    <name type="scientific">Bradyrhizobium huanghuaihaiense</name>
    <dbReference type="NCBI Taxonomy" id="990078"/>
    <lineage>
        <taxon>Bacteria</taxon>
        <taxon>Pseudomonadati</taxon>
        <taxon>Pseudomonadota</taxon>
        <taxon>Alphaproteobacteria</taxon>
        <taxon>Hyphomicrobiales</taxon>
        <taxon>Nitrobacteraceae</taxon>
        <taxon>Bradyrhizobium</taxon>
    </lineage>
</organism>
<dbReference type="InterPro" id="IPR013767">
    <property type="entry name" value="PAS_fold"/>
</dbReference>
<evidence type="ECO:0000256" key="8">
    <source>
        <dbReference type="ARBA" id="ARBA00023012"/>
    </source>
</evidence>
<evidence type="ECO:0000256" key="4">
    <source>
        <dbReference type="ARBA" id="ARBA00022679"/>
    </source>
</evidence>
<proteinExistence type="predicted"/>
<evidence type="ECO:0000256" key="3">
    <source>
        <dbReference type="ARBA" id="ARBA00022553"/>
    </source>
</evidence>
<keyword evidence="10" id="KW-0812">Transmembrane</keyword>
<evidence type="ECO:0000256" key="6">
    <source>
        <dbReference type="ARBA" id="ARBA00022777"/>
    </source>
</evidence>
<dbReference type="InterPro" id="IPR003661">
    <property type="entry name" value="HisK_dim/P_dom"/>
</dbReference>
<dbReference type="SUPFAM" id="SSF55874">
    <property type="entry name" value="ATPase domain of HSP90 chaperone/DNA topoisomerase II/histidine kinase"/>
    <property type="match status" value="1"/>
</dbReference>
<evidence type="ECO:0000259" key="11">
    <source>
        <dbReference type="PROSITE" id="PS50109"/>
    </source>
</evidence>
<dbReference type="PROSITE" id="PS50113">
    <property type="entry name" value="PAC"/>
    <property type="match status" value="1"/>
</dbReference>
<dbReference type="Pfam" id="PF00512">
    <property type="entry name" value="HisKA"/>
    <property type="match status" value="1"/>
</dbReference>
<reference evidence="14 15" key="1">
    <citation type="journal article" date="2015" name="Stand. Genomic Sci.">
        <title>Genomic Encyclopedia of Bacterial and Archaeal Type Strains, Phase III: the genomes of soil and plant-associated and newly described type strains.</title>
        <authorList>
            <person name="Whitman W.B."/>
            <person name="Woyke T."/>
            <person name="Klenk H.P."/>
            <person name="Zhou Y."/>
            <person name="Lilburn T.G."/>
            <person name="Beck B.J."/>
            <person name="De Vos P."/>
            <person name="Vandamme P."/>
            <person name="Eisen J.A."/>
            <person name="Garrity G."/>
            <person name="Hugenholtz P."/>
            <person name="Kyrpides N.C."/>
        </authorList>
    </citation>
    <scope>NUCLEOTIDE SEQUENCE [LARGE SCALE GENOMIC DNA]</scope>
    <source>
        <strain evidence="14 15">CGMCC 1.10948</strain>
    </source>
</reference>
<evidence type="ECO:0000256" key="9">
    <source>
        <dbReference type="PROSITE-ProRule" id="PRU00169"/>
    </source>
</evidence>
<dbReference type="SMART" id="SM00388">
    <property type="entry name" value="HisKA"/>
    <property type="match status" value="1"/>
</dbReference>
<dbReference type="InterPro" id="IPR007891">
    <property type="entry name" value="CHASE3"/>
</dbReference>
<dbReference type="SUPFAM" id="SSF47384">
    <property type="entry name" value="Homodimeric domain of signal transducing histidine kinase"/>
    <property type="match status" value="1"/>
</dbReference>
<keyword evidence="6" id="KW-0418">Kinase</keyword>
<evidence type="ECO:0000256" key="5">
    <source>
        <dbReference type="ARBA" id="ARBA00022741"/>
    </source>
</evidence>
<keyword evidence="3 9" id="KW-0597">Phosphoprotein</keyword>
<dbReference type="SUPFAM" id="SSF55785">
    <property type="entry name" value="PYP-like sensor domain (PAS domain)"/>
    <property type="match status" value="1"/>
</dbReference>
<evidence type="ECO:0000313" key="15">
    <source>
        <dbReference type="Proteomes" id="UP000316291"/>
    </source>
</evidence>
<dbReference type="PANTHER" id="PTHR43065">
    <property type="entry name" value="SENSOR HISTIDINE KINASE"/>
    <property type="match status" value="1"/>
</dbReference>
<dbReference type="EMBL" id="VLLA01000022">
    <property type="protein sequence ID" value="TWI62449.1"/>
    <property type="molecule type" value="Genomic_DNA"/>
</dbReference>
<dbReference type="InterPro" id="IPR036890">
    <property type="entry name" value="HATPase_C_sf"/>
</dbReference>
<dbReference type="InterPro" id="IPR005467">
    <property type="entry name" value="His_kinase_dom"/>
</dbReference>
<dbReference type="PROSITE" id="PS50110">
    <property type="entry name" value="RESPONSE_REGULATORY"/>
    <property type="match status" value="1"/>
</dbReference>
<feature type="domain" description="Response regulatory" evidence="12">
    <location>
        <begin position="628"/>
        <end position="744"/>
    </location>
</feature>
<dbReference type="GO" id="GO:0006355">
    <property type="term" value="P:regulation of DNA-templated transcription"/>
    <property type="evidence" value="ECO:0007669"/>
    <property type="project" value="InterPro"/>
</dbReference>
<evidence type="ECO:0000259" key="13">
    <source>
        <dbReference type="PROSITE" id="PS50113"/>
    </source>
</evidence>
<dbReference type="InterPro" id="IPR000700">
    <property type="entry name" value="PAS-assoc_C"/>
</dbReference>
<dbReference type="CDD" id="cd19410">
    <property type="entry name" value="HK9-like_sensor"/>
    <property type="match status" value="1"/>
</dbReference>